<comment type="caution">
    <text evidence="2">The sequence shown here is derived from an EMBL/GenBank/DDBJ whole genome shotgun (WGS) entry which is preliminary data.</text>
</comment>
<keyword evidence="3" id="KW-1185">Reference proteome</keyword>
<evidence type="ECO:0008006" key="4">
    <source>
        <dbReference type="Google" id="ProtNLM"/>
    </source>
</evidence>
<organism evidence="2 3">
    <name type="scientific">Exophiala bonariae</name>
    <dbReference type="NCBI Taxonomy" id="1690606"/>
    <lineage>
        <taxon>Eukaryota</taxon>
        <taxon>Fungi</taxon>
        <taxon>Dikarya</taxon>
        <taxon>Ascomycota</taxon>
        <taxon>Pezizomycotina</taxon>
        <taxon>Eurotiomycetes</taxon>
        <taxon>Chaetothyriomycetidae</taxon>
        <taxon>Chaetothyriales</taxon>
        <taxon>Herpotrichiellaceae</taxon>
        <taxon>Exophiala</taxon>
    </lineage>
</organism>
<dbReference type="Gene3D" id="3.30.710.10">
    <property type="entry name" value="Potassium Channel Kv1.1, Chain A"/>
    <property type="match status" value="1"/>
</dbReference>
<dbReference type="AlphaFoldDB" id="A0AAV9MWD5"/>
<evidence type="ECO:0000256" key="1">
    <source>
        <dbReference type="SAM" id="Coils"/>
    </source>
</evidence>
<dbReference type="GeneID" id="89976920"/>
<dbReference type="EMBL" id="JAVRRD010000033">
    <property type="protein sequence ID" value="KAK5045971.1"/>
    <property type="molecule type" value="Genomic_DNA"/>
</dbReference>
<dbReference type="Proteomes" id="UP001358417">
    <property type="component" value="Unassembled WGS sequence"/>
</dbReference>
<accession>A0AAV9MWD5</accession>
<proteinExistence type="predicted"/>
<feature type="coiled-coil region" evidence="1">
    <location>
        <begin position="13"/>
        <end position="43"/>
    </location>
</feature>
<gene>
    <name evidence="2" type="ORF">LTR84_008757</name>
</gene>
<sequence>MRSPSYYTHYLVLAAHRLLNAMMEDQMREASEERARLEEVDHDTSTHFAEYLYGGDYNPAEALIILGQEEQEDEEEASCKGDRRAGKEVYLLPFK</sequence>
<name>A0AAV9MWD5_9EURO</name>
<dbReference type="InterPro" id="IPR011333">
    <property type="entry name" value="SKP1/BTB/POZ_sf"/>
</dbReference>
<dbReference type="RefSeq" id="XP_064701576.1">
    <property type="nucleotide sequence ID" value="XM_064852302.1"/>
</dbReference>
<evidence type="ECO:0000313" key="3">
    <source>
        <dbReference type="Proteomes" id="UP001358417"/>
    </source>
</evidence>
<reference evidence="2 3" key="1">
    <citation type="submission" date="2023-08" db="EMBL/GenBank/DDBJ databases">
        <title>Black Yeasts Isolated from many extreme environments.</title>
        <authorList>
            <person name="Coleine C."/>
            <person name="Stajich J.E."/>
            <person name="Selbmann L."/>
        </authorList>
    </citation>
    <scope>NUCLEOTIDE SEQUENCE [LARGE SCALE GENOMIC DNA]</scope>
    <source>
        <strain evidence="2 3">CCFEE 5792</strain>
    </source>
</reference>
<keyword evidence="1" id="KW-0175">Coiled coil</keyword>
<evidence type="ECO:0000313" key="2">
    <source>
        <dbReference type="EMBL" id="KAK5045971.1"/>
    </source>
</evidence>
<protein>
    <recommendedName>
        <fullName evidence="4">BTB domain-containing protein</fullName>
    </recommendedName>
</protein>